<comment type="caution">
    <text evidence="3">The sequence shown here is derived from an EMBL/GenBank/DDBJ whole genome shotgun (WGS) entry which is preliminary data.</text>
</comment>
<feature type="domain" description="Heterokaryon incompatibility" evidence="2">
    <location>
        <begin position="199"/>
        <end position="350"/>
    </location>
</feature>
<dbReference type="PANTHER" id="PTHR33112:SF16">
    <property type="entry name" value="HETEROKARYON INCOMPATIBILITY DOMAIN-CONTAINING PROTEIN"/>
    <property type="match status" value="1"/>
</dbReference>
<dbReference type="Pfam" id="PF06985">
    <property type="entry name" value="HET"/>
    <property type="match status" value="1"/>
</dbReference>
<accession>A0A8J2IFB1</accession>
<gene>
    <name evidence="3" type="ORF">FEQUK3_LOCUS1614</name>
</gene>
<reference evidence="3" key="1">
    <citation type="submission" date="2021-05" db="EMBL/GenBank/DDBJ databases">
        <authorList>
            <person name="Khan N."/>
        </authorList>
    </citation>
    <scope>NUCLEOTIDE SEQUENCE</scope>
</reference>
<evidence type="ECO:0000313" key="3">
    <source>
        <dbReference type="EMBL" id="CAG7555881.1"/>
    </source>
</evidence>
<proteinExistence type="predicted"/>
<sequence length="618" mass="70476">MKNSRPSANGPPRKKARRTEANSQCAACIRLFTQSSLPKLNSRGAAHLTRTECTASINKGCDLCKLVFSLTVREFGSRWTSHERIVFKNLSSIKGSTHILRGTLKDEEGCINLYPFVKQDDPLSTIVSRKPLQRDVQSPAVINAAKKLLHNCLRPDDPTKGHEECRYSRDSVLPTRVLNVTPNTPIKLHINKKDLCGSYIALSYCWGPKPQHGGLTELKKTNQDLLEKEIKMEDLEQTIQDAVVVTRELGFEFLWVDRFCIWQDDWEDMHREFGKMATTYKNAVVTLAAGTAEAASQGFLNDGPVGQRPFLPEHRFEIPTEDGRIGSVYLSDRPYQPKHPLDTRGWTLQEFMLSSRMLIFSDYQLLWQCKQVELQSVTGDDAGLEYQQHLESLPWSAFEDEGGPSFGAHDSDKLYLWKTILRQYTERNLSNNSDRLPAITGIIAELRSVWKDTAIYGHWKDWFVQLLVWYKEEDAVVQERYLKRAPSWSWASVDGAIRFEDPIEKEDAKMDIVTAGKVTMSCRIVSDDNLGSARKTMCEYFDQTRKSIAVAVKGNKLQYLFLGTTEESDGFENALALIAVEITTGVFRRVGLAVFADSWAWERMKHRNIELEPKHKQR</sequence>
<evidence type="ECO:0000313" key="4">
    <source>
        <dbReference type="Proteomes" id="UP000693738"/>
    </source>
</evidence>
<evidence type="ECO:0000259" key="2">
    <source>
        <dbReference type="Pfam" id="PF06985"/>
    </source>
</evidence>
<evidence type="ECO:0000256" key="1">
    <source>
        <dbReference type="SAM" id="MobiDB-lite"/>
    </source>
</evidence>
<dbReference type="EMBL" id="CAJSTJ010000077">
    <property type="protein sequence ID" value="CAG7555881.1"/>
    <property type="molecule type" value="Genomic_DNA"/>
</dbReference>
<dbReference type="PANTHER" id="PTHR33112">
    <property type="entry name" value="DOMAIN PROTEIN, PUTATIVE-RELATED"/>
    <property type="match status" value="1"/>
</dbReference>
<dbReference type="Proteomes" id="UP000693738">
    <property type="component" value="Unassembled WGS sequence"/>
</dbReference>
<dbReference type="AlphaFoldDB" id="A0A8J2IFB1"/>
<organism evidence="3 4">
    <name type="scientific">Fusarium equiseti</name>
    <name type="common">Fusarium scirpi</name>
    <dbReference type="NCBI Taxonomy" id="61235"/>
    <lineage>
        <taxon>Eukaryota</taxon>
        <taxon>Fungi</taxon>
        <taxon>Dikarya</taxon>
        <taxon>Ascomycota</taxon>
        <taxon>Pezizomycotina</taxon>
        <taxon>Sordariomycetes</taxon>
        <taxon>Hypocreomycetidae</taxon>
        <taxon>Hypocreales</taxon>
        <taxon>Nectriaceae</taxon>
        <taxon>Fusarium</taxon>
        <taxon>Fusarium incarnatum-equiseti species complex</taxon>
    </lineage>
</organism>
<dbReference type="InterPro" id="IPR010730">
    <property type="entry name" value="HET"/>
</dbReference>
<protein>
    <recommendedName>
        <fullName evidence="2">Heterokaryon incompatibility domain-containing protein</fullName>
    </recommendedName>
</protein>
<feature type="region of interest" description="Disordered" evidence="1">
    <location>
        <begin position="1"/>
        <end position="20"/>
    </location>
</feature>
<name>A0A8J2IFB1_FUSEQ</name>